<feature type="compositionally biased region" description="Low complexity" evidence="1">
    <location>
        <begin position="245"/>
        <end position="319"/>
    </location>
</feature>
<keyword evidence="2" id="KW-0472">Membrane</keyword>
<keyword evidence="2" id="KW-1133">Transmembrane helix</keyword>
<evidence type="ECO:0000313" key="4">
    <source>
        <dbReference type="Proteomes" id="UP001153069"/>
    </source>
</evidence>
<dbReference type="InterPro" id="IPR051860">
    <property type="entry name" value="Plasmodium_CSP_Invasion"/>
</dbReference>
<keyword evidence="2" id="KW-0812">Transmembrane</keyword>
<sequence length="406" mass="43654">MGSSAEETSNESEGPISPISDDDTTISQPEPELDKVVDGDESQSKTPHERRRKSKALIFARNCIVILALFALLSFGTSTFSKANVVPPSEQVVKLGDAMQHKMKEAFEFFGESVSFKDIEELEEPWHLSQKVSRPQTKKDSRPRTKQDKGRRKRPHRKIKPRHPEIGLSGDNERRLQGMMGGMMGGRSGSFDHSGSFRSGFFRYRTFNPTPTPSASPSASPVGSPSASPSRLPSVSPSTTPSKQPSASPTTSKAPSRSPSSSPSESPSVSKNPSGQPSLSLSPSVSSRPSRVPSSTPSISPTLSKAPSASPSRTPSKAPSSPPSIRPSQSPSFALRTFPPTVAPTDGPRTPRPTFGTGGSRSRSRMGMGMMRGRSFSSIDQQQFNAELQDLIAFLPPDFLALFGNN</sequence>
<evidence type="ECO:0000313" key="3">
    <source>
        <dbReference type="EMBL" id="CAB9507169.1"/>
    </source>
</evidence>
<accession>A0A9N8DWA9</accession>
<feature type="region of interest" description="Disordered" evidence="1">
    <location>
        <begin position="127"/>
        <end position="192"/>
    </location>
</feature>
<dbReference type="AlphaFoldDB" id="A0A9N8DWA9"/>
<feature type="transmembrane region" description="Helical" evidence="2">
    <location>
        <begin position="58"/>
        <end position="76"/>
    </location>
</feature>
<feature type="compositionally biased region" description="Basic and acidic residues" evidence="1">
    <location>
        <begin position="32"/>
        <end position="47"/>
    </location>
</feature>
<feature type="region of interest" description="Disordered" evidence="1">
    <location>
        <begin position="1"/>
        <end position="53"/>
    </location>
</feature>
<feature type="compositionally biased region" description="Basic residues" evidence="1">
    <location>
        <begin position="149"/>
        <end position="161"/>
    </location>
</feature>
<evidence type="ECO:0000256" key="2">
    <source>
        <dbReference type="SAM" id="Phobius"/>
    </source>
</evidence>
<feature type="compositionally biased region" description="Basic and acidic residues" evidence="1">
    <location>
        <begin position="137"/>
        <end position="148"/>
    </location>
</feature>
<feature type="compositionally biased region" description="Low complexity" evidence="1">
    <location>
        <begin position="213"/>
        <end position="230"/>
    </location>
</feature>
<reference evidence="3" key="1">
    <citation type="submission" date="2020-06" db="EMBL/GenBank/DDBJ databases">
        <authorList>
            <consortium name="Plant Systems Biology data submission"/>
        </authorList>
    </citation>
    <scope>NUCLEOTIDE SEQUENCE</scope>
    <source>
        <strain evidence="3">D6</strain>
    </source>
</reference>
<feature type="compositionally biased region" description="Gly residues" evidence="1">
    <location>
        <begin position="179"/>
        <end position="188"/>
    </location>
</feature>
<name>A0A9N8DWA9_9STRA</name>
<organism evidence="3 4">
    <name type="scientific">Seminavis robusta</name>
    <dbReference type="NCBI Taxonomy" id="568900"/>
    <lineage>
        <taxon>Eukaryota</taxon>
        <taxon>Sar</taxon>
        <taxon>Stramenopiles</taxon>
        <taxon>Ochrophyta</taxon>
        <taxon>Bacillariophyta</taxon>
        <taxon>Bacillariophyceae</taxon>
        <taxon>Bacillariophycidae</taxon>
        <taxon>Naviculales</taxon>
        <taxon>Naviculaceae</taxon>
        <taxon>Seminavis</taxon>
    </lineage>
</organism>
<evidence type="ECO:0000256" key="1">
    <source>
        <dbReference type="SAM" id="MobiDB-lite"/>
    </source>
</evidence>
<feature type="compositionally biased region" description="Polar residues" evidence="1">
    <location>
        <begin position="231"/>
        <end position="244"/>
    </location>
</feature>
<dbReference type="EMBL" id="CAICTM010000294">
    <property type="protein sequence ID" value="CAB9507169.1"/>
    <property type="molecule type" value="Genomic_DNA"/>
</dbReference>
<keyword evidence="4" id="KW-1185">Reference proteome</keyword>
<feature type="region of interest" description="Disordered" evidence="1">
    <location>
        <begin position="208"/>
        <end position="368"/>
    </location>
</feature>
<dbReference type="Proteomes" id="UP001153069">
    <property type="component" value="Unassembled WGS sequence"/>
</dbReference>
<protein>
    <submittedName>
        <fullName evidence="3">Similarities with uniprot P08640 Saccharomyces cerevisiae YIR019c STA1</fullName>
    </submittedName>
</protein>
<gene>
    <name evidence="3" type="ORF">SEMRO_295_G110480.1</name>
</gene>
<dbReference type="PANTHER" id="PTHR44826">
    <property type="entry name" value="SPORE COAT PROTEIN SP85"/>
    <property type="match status" value="1"/>
</dbReference>
<proteinExistence type="predicted"/>
<comment type="caution">
    <text evidence="3">The sequence shown here is derived from an EMBL/GenBank/DDBJ whole genome shotgun (WGS) entry which is preliminary data.</text>
</comment>